<name>A0ABW9J8J2_9SPHI</name>
<proteinExistence type="predicted"/>
<gene>
    <name evidence="2" type="ORF">E6A44_014835</name>
</gene>
<protein>
    <submittedName>
        <fullName evidence="2">Uncharacterized protein</fullName>
    </submittedName>
</protein>
<sequence length="199" mass="22696">MKKHILLSLMLLSIVGYAQRATRKQSNKAQAELNNMKDSDSECGSNKKLSAKQRGSFYPFNISKKVALISFDLYGEYGNQVPIENQLMIKDLIKEKAELSLEKIESLTDLLYNIGYKNPKAKLYSIIKGTCYEPRNAIVFLNQNDKIIEYIGLCFSCGTHDFSSDKIIEFNYCTNKYALLAKFFRTNDVKFATSPNQKP</sequence>
<dbReference type="EMBL" id="SSHJ02000008">
    <property type="protein sequence ID" value="MFN0256862.1"/>
    <property type="molecule type" value="Genomic_DNA"/>
</dbReference>
<dbReference type="Proteomes" id="UP001517247">
    <property type="component" value="Unassembled WGS sequence"/>
</dbReference>
<evidence type="ECO:0000313" key="3">
    <source>
        <dbReference type="Proteomes" id="UP001517247"/>
    </source>
</evidence>
<evidence type="ECO:0000256" key="1">
    <source>
        <dbReference type="SAM" id="SignalP"/>
    </source>
</evidence>
<keyword evidence="3" id="KW-1185">Reference proteome</keyword>
<accession>A0ABW9J8J2</accession>
<evidence type="ECO:0000313" key="2">
    <source>
        <dbReference type="EMBL" id="MFN0256862.1"/>
    </source>
</evidence>
<organism evidence="2 3">
    <name type="scientific">Pedobacter ureilyticus</name>
    <dbReference type="NCBI Taxonomy" id="1393051"/>
    <lineage>
        <taxon>Bacteria</taxon>
        <taxon>Pseudomonadati</taxon>
        <taxon>Bacteroidota</taxon>
        <taxon>Sphingobacteriia</taxon>
        <taxon>Sphingobacteriales</taxon>
        <taxon>Sphingobacteriaceae</taxon>
        <taxon>Pedobacter</taxon>
    </lineage>
</organism>
<keyword evidence="1" id="KW-0732">Signal</keyword>
<dbReference type="RefSeq" id="WP_138723963.1">
    <property type="nucleotide sequence ID" value="NZ_SSHJ02000008.1"/>
</dbReference>
<comment type="caution">
    <text evidence="2">The sequence shown here is derived from an EMBL/GenBank/DDBJ whole genome shotgun (WGS) entry which is preliminary data.</text>
</comment>
<feature type="signal peptide" evidence="1">
    <location>
        <begin position="1"/>
        <end position="20"/>
    </location>
</feature>
<feature type="chain" id="PRO_5047543464" evidence="1">
    <location>
        <begin position="21"/>
        <end position="199"/>
    </location>
</feature>
<reference evidence="2 3" key="1">
    <citation type="submission" date="2024-12" db="EMBL/GenBank/DDBJ databases">
        <authorList>
            <person name="Hu S."/>
        </authorList>
    </citation>
    <scope>NUCLEOTIDE SEQUENCE [LARGE SCALE GENOMIC DNA]</scope>
    <source>
        <strain evidence="2 3">THG-T11</strain>
    </source>
</reference>